<dbReference type="Proteomes" id="UP001307849">
    <property type="component" value="Unassembled WGS sequence"/>
</dbReference>
<protein>
    <submittedName>
        <fullName evidence="2">Uncharacterized protein</fullName>
    </submittedName>
</protein>
<comment type="caution">
    <text evidence="2">The sequence shown here is derived from an EMBL/GenBank/DDBJ whole genome shotgun (WGS) entry which is preliminary data.</text>
</comment>
<dbReference type="AlphaFoldDB" id="A0AAN8PEG4"/>
<dbReference type="EMBL" id="JAVHJM010000006">
    <property type="protein sequence ID" value="KAK6513084.1"/>
    <property type="molecule type" value="Genomic_DNA"/>
</dbReference>
<feature type="compositionally biased region" description="Basic and acidic residues" evidence="1">
    <location>
        <begin position="382"/>
        <end position="400"/>
    </location>
</feature>
<evidence type="ECO:0000313" key="3">
    <source>
        <dbReference type="Proteomes" id="UP001307849"/>
    </source>
</evidence>
<feature type="region of interest" description="Disordered" evidence="1">
    <location>
        <begin position="357"/>
        <end position="404"/>
    </location>
</feature>
<reference evidence="2 3" key="1">
    <citation type="submission" date="2019-10" db="EMBL/GenBank/DDBJ databases">
        <authorList>
            <person name="Palmer J.M."/>
        </authorList>
    </citation>
    <scope>NUCLEOTIDE SEQUENCE [LARGE SCALE GENOMIC DNA]</scope>
    <source>
        <strain evidence="2 3">TWF506</strain>
    </source>
</reference>
<accession>A0AAN8PEG4</accession>
<name>A0AAN8PEG4_9PEZI</name>
<proteinExistence type="predicted"/>
<sequence>MAWMAQDRDEETNITIGLVDLITFATRSFKPTVQDIDFGTYASILNDNGMDSFTNQEKGRSTSILRLPGSPNLFRTNGQHVVFSASFLTHYTVWEIRIDTKTPIVGKSYSLDPDWNDFLCQIWTDSPDWNGHSSLSYYLSIDDRCDIYTTINGFLKEKGCFNYYDRFLSRYACRVDGMPYRMKSTAGIPPNRNAELSDSDPCFVAARLVSFPSGGQNLFSYSPADTKLEEEDSETPRYILFEGNCQRLPRIVVDRKQSRRDRDWERFYQSDFQPGSKFATDFEYNVQYLNFGAIYRFPASGMPAEKSSQTKVIPDLSPNGVAWQLRYNDEQISADEGEEDLVVRRVRIVGLKPTPLSKRSSVPKDYDNESLEVSDFGDGTQEDQRREEENREQENQEQENRAINVGDLGFGEEATSYFLRKENTPEPASICELVLDQNLNRNIRWEGDSQYIVLRHYTPVPVPSGEEPPVPSFTSTFTLFRYGNKVEAPISYSIRYCDDNS</sequence>
<organism evidence="2 3">
    <name type="scientific">Arthrobotrys conoides</name>
    <dbReference type="NCBI Taxonomy" id="74498"/>
    <lineage>
        <taxon>Eukaryota</taxon>
        <taxon>Fungi</taxon>
        <taxon>Dikarya</taxon>
        <taxon>Ascomycota</taxon>
        <taxon>Pezizomycotina</taxon>
        <taxon>Orbiliomycetes</taxon>
        <taxon>Orbiliales</taxon>
        <taxon>Orbiliaceae</taxon>
        <taxon>Arthrobotrys</taxon>
    </lineage>
</organism>
<keyword evidence="3" id="KW-1185">Reference proteome</keyword>
<gene>
    <name evidence="2" type="ORF">TWF506_009248</name>
</gene>
<evidence type="ECO:0000256" key="1">
    <source>
        <dbReference type="SAM" id="MobiDB-lite"/>
    </source>
</evidence>
<evidence type="ECO:0000313" key="2">
    <source>
        <dbReference type="EMBL" id="KAK6513084.1"/>
    </source>
</evidence>